<proteinExistence type="predicted"/>
<sequence length="236" mass="26494">MTRISSYMRFITALHFLRYSELMFASASSPETIPYAYYLLSGQGEPDTTKTIDDLYQEGQLNTDSLKSMCVWHSTSVIPFLCSIGCPQDGYMWKRVTPPGRHFNDYRYIPQPNGVEMPDFGLLCFNPREKALCCRWDLDSTNFGGLWLDLGSMQLASCVYYGPGDKRIRYNSRCGTVKCKKDGVHMIVNVTGLPSSGLCDTVTLFGGYGVLLPGHISFMAPDATELTTWIKLKINP</sequence>
<accession>A0AAD4MLN6</accession>
<gene>
    <name evidence="1" type="ORF">DdX_18396</name>
</gene>
<organism evidence="1 2">
    <name type="scientific">Ditylenchus destructor</name>
    <dbReference type="NCBI Taxonomy" id="166010"/>
    <lineage>
        <taxon>Eukaryota</taxon>
        <taxon>Metazoa</taxon>
        <taxon>Ecdysozoa</taxon>
        <taxon>Nematoda</taxon>
        <taxon>Chromadorea</taxon>
        <taxon>Rhabditida</taxon>
        <taxon>Tylenchina</taxon>
        <taxon>Tylenchomorpha</taxon>
        <taxon>Sphaerularioidea</taxon>
        <taxon>Anguinidae</taxon>
        <taxon>Anguininae</taxon>
        <taxon>Ditylenchus</taxon>
    </lineage>
</organism>
<evidence type="ECO:0000313" key="2">
    <source>
        <dbReference type="Proteomes" id="UP001201812"/>
    </source>
</evidence>
<comment type="caution">
    <text evidence="1">The sequence shown here is derived from an EMBL/GenBank/DDBJ whole genome shotgun (WGS) entry which is preliminary data.</text>
</comment>
<protein>
    <submittedName>
        <fullName evidence="1">Uncharacterized protein</fullName>
    </submittedName>
</protein>
<dbReference type="EMBL" id="JAKKPZ010000259">
    <property type="protein sequence ID" value="KAI1697620.1"/>
    <property type="molecule type" value="Genomic_DNA"/>
</dbReference>
<name>A0AAD4MLN6_9BILA</name>
<reference evidence="1" key="1">
    <citation type="submission" date="2022-01" db="EMBL/GenBank/DDBJ databases">
        <title>Genome Sequence Resource for Two Populations of Ditylenchus destructor, the Migratory Endoparasitic Phytonematode.</title>
        <authorList>
            <person name="Zhang H."/>
            <person name="Lin R."/>
            <person name="Xie B."/>
        </authorList>
    </citation>
    <scope>NUCLEOTIDE SEQUENCE</scope>
    <source>
        <strain evidence="1">BazhouSP</strain>
    </source>
</reference>
<dbReference type="AlphaFoldDB" id="A0AAD4MLN6"/>
<dbReference type="Proteomes" id="UP001201812">
    <property type="component" value="Unassembled WGS sequence"/>
</dbReference>
<evidence type="ECO:0000313" key="1">
    <source>
        <dbReference type="EMBL" id="KAI1697620.1"/>
    </source>
</evidence>
<keyword evidence="2" id="KW-1185">Reference proteome</keyword>